<comment type="caution">
    <text evidence="1">The sequence shown here is derived from an EMBL/GenBank/DDBJ whole genome shotgun (WGS) entry which is preliminary data.</text>
</comment>
<dbReference type="Proteomes" id="UP001642464">
    <property type="component" value="Unassembled WGS sequence"/>
</dbReference>
<keyword evidence="2" id="KW-1185">Reference proteome</keyword>
<organism evidence="1 2">
    <name type="scientific">Durusdinium trenchii</name>
    <dbReference type="NCBI Taxonomy" id="1381693"/>
    <lineage>
        <taxon>Eukaryota</taxon>
        <taxon>Sar</taxon>
        <taxon>Alveolata</taxon>
        <taxon>Dinophyceae</taxon>
        <taxon>Suessiales</taxon>
        <taxon>Symbiodiniaceae</taxon>
        <taxon>Durusdinium</taxon>
    </lineage>
</organism>
<accession>A0ABP0S6K8</accession>
<protein>
    <submittedName>
        <fullName evidence="1">Uncharacterized protein</fullName>
    </submittedName>
</protein>
<evidence type="ECO:0000313" key="2">
    <source>
        <dbReference type="Proteomes" id="UP001642464"/>
    </source>
</evidence>
<reference evidence="1 2" key="1">
    <citation type="submission" date="2024-02" db="EMBL/GenBank/DDBJ databases">
        <authorList>
            <person name="Chen Y."/>
            <person name="Shah S."/>
            <person name="Dougan E. K."/>
            <person name="Thang M."/>
            <person name="Chan C."/>
        </authorList>
    </citation>
    <scope>NUCLEOTIDE SEQUENCE [LARGE SCALE GENOMIC DNA]</scope>
</reference>
<dbReference type="Gene3D" id="3.80.10.10">
    <property type="entry name" value="Ribonuclease Inhibitor"/>
    <property type="match status" value="1"/>
</dbReference>
<proteinExistence type="predicted"/>
<gene>
    <name evidence="1" type="ORF">SCF082_LOCUS50239</name>
</gene>
<dbReference type="SUPFAM" id="SSF52047">
    <property type="entry name" value="RNI-like"/>
    <property type="match status" value="1"/>
</dbReference>
<name>A0ABP0S6K8_9DINO</name>
<dbReference type="EMBL" id="CAXAMM010043006">
    <property type="protein sequence ID" value="CAK9107971.1"/>
    <property type="molecule type" value="Genomic_DNA"/>
</dbReference>
<dbReference type="InterPro" id="IPR032675">
    <property type="entry name" value="LRR_dom_sf"/>
</dbReference>
<evidence type="ECO:0000313" key="1">
    <source>
        <dbReference type="EMBL" id="CAK9107971.1"/>
    </source>
</evidence>
<sequence length="312" mass="35385">MAWVEDGNLKVQADRYHPKGADPDLILAEIRRITRAERCESFDACVRLEGLWWSPGTHAGRQQSSDRCLVLSRLRELGCKRFVGSLTLAKNDLDDCFLEKLCRLLWETGSTLEAINLDENRITTNGVVRQLSKLSALTAKLSLNNNAIDQVHLVREEARQVRIDCEVWPDWTEESGREALNDQDSWWKYFYGPVQLLRAKILDLPRELPMVECPICEKVLKHDTSNRPAIQHDPAYTVAGNLATHLCGAPHRKKLKWLSESLEHTDLPNIIIVSPRWSIFCPSFKRPAANDLSTCYHCAARPSGGHNGRRGA</sequence>